<feature type="region of interest" description="Disordered" evidence="2">
    <location>
        <begin position="557"/>
        <end position="605"/>
    </location>
</feature>
<accession>A0AAD5WA53</accession>
<dbReference type="InterPro" id="IPR058954">
    <property type="entry name" value="AAA_lid_SMAX1"/>
</dbReference>
<feature type="compositionally biased region" description="Polar residues" evidence="2">
    <location>
        <begin position="575"/>
        <end position="584"/>
    </location>
</feature>
<gene>
    <name evidence="4" type="ORF">LUZ61_013222</name>
</gene>
<evidence type="ECO:0000313" key="4">
    <source>
        <dbReference type="EMBL" id="KAJ3684058.1"/>
    </source>
</evidence>
<name>A0AAD5WA53_9POAL</name>
<feature type="compositionally biased region" description="Basic and acidic residues" evidence="2">
    <location>
        <begin position="560"/>
        <end position="572"/>
    </location>
</feature>
<dbReference type="InterPro" id="IPR004176">
    <property type="entry name" value="Clp_R_N"/>
</dbReference>
<evidence type="ECO:0000259" key="3">
    <source>
        <dbReference type="PROSITE" id="PS51903"/>
    </source>
</evidence>
<dbReference type="Pfam" id="PF26587">
    <property type="entry name" value="AAA_lid_SMAX1"/>
    <property type="match status" value="1"/>
</dbReference>
<feature type="domain" description="Clp R" evidence="3">
    <location>
        <begin position="7"/>
        <end position="186"/>
    </location>
</feature>
<dbReference type="InterPro" id="IPR036628">
    <property type="entry name" value="Clp_N_dom_sf"/>
</dbReference>
<dbReference type="PANTHER" id="PTHR43572">
    <property type="entry name" value="CHAPERONE PROTEIN CLPD, CHLOROPLASTIC"/>
    <property type="match status" value="1"/>
</dbReference>
<keyword evidence="1" id="KW-0677">Repeat</keyword>
<dbReference type="PANTHER" id="PTHR43572:SF38">
    <property type="entry name" value="PROTEIN SMAX1-LIKE 6"/>
    <property type="match status" value="1"/>
</dbReference>
<sequence>MPTPVTAARACLTPEASSALDAAVATARRRSHAQTTSLHFISSLLSTPLLRDALSRSRSTAYSPRLQFKALELCFSVALDRLPSCSSSTSSSSSAGAPVDEPPVSNSLMAAIKRSQANQRRNPDTFHLYQQQTQTCASSSSFSGVKVELQQLILAILDDPVVSRVFGEAGFRSSDIKLAVLRPAPPPILRFPRRCPPLFLCSFSNGSDELIGSVASTGNEHCRKIGEILSRDSGSGGNPMLIGAGAGDAARDFSGAINRHNWSLFPPELEGIRIFNVELEEADRIEDIVNRFCDAPGPGVVLSVGDLNELLEGEKVSRIISEVSRVLELKRDRVWVMGWSVNYETYLKFLSKYPLVDKDWELRILPITPSSSRANGTANGCFNKAHSFVPFGGFFPETYQPVGMVNSPFQYQSGTRCSNCNYNYEQEAMTILKASSVEAVDQVQSNLPSWMSKPNSGAFSNGFGDSTKVVDDNKMVLNGKIANLQKKWTDYCHRVHTSCPPRIVAPENNYALFPSIIPVTQNPAMVTLPRPNRPTQSISLPLSTNLRDEDLISKLQPRHSKSEQLHLHESEGHASPSSATSVTTDLALATPRGPSEKSESPKARLHSQVNLNADPVTPSHNLNIPDVASYKSFFSDLFKRVGRQEEALKHISAVVCSRATPNSIRNSSKRGIWLGFQGGDQGAQKRVAIALSEMLSGRADNLVSVDLGKCFNANNHRMPIIDYIGGEIAKMSPTVVYIENVDKADIMEQGALSIAVDTGKLRDSRRREISIDGIIFLLSCRREGMRSSTKEYSSFTEENILAAQGRKMKIVMGSPGVVIASALSGRVVVTRRCESSKRKSNTCYGSPKRPHIGLDLNLPIEESQAEPENNYTSEDDTDIWVEGLFEKLEQRVEFSAFNYNALAEDVLRNVNRIFSEKFGSMSCQLEIEMDAMVQILAAEERRTICEWVETVLGASFGELKQRFSPVLGSVLFRLVACEGDLLREGENLPGSALLPSKIIIS</sequence>
<dbReference type="Gene3D" id="3.40.50.300">
    <property type="entry name" value="P-loop containing nucleotide triphosphate hydrolases"/>
    <property type="match status" value="1"/>
</dbReference>
<reference evidence="4 5" key="1">
    <citation type="journal article" date="2022" name="Cell">
        <title>Repeat-based holocentromeres influence genome architecture and karyotype evolution.</title>
        <authorList>
            <person name="Hofstatter P.G."/>
            <person name="Thangavel G."/>
            <person name="Lux T."/>
            <person name="Neumann P."/>
            <person name="Vondrak T."/>
            <person name="Novak P."/>
            <person name="Zhang M."/>
            <person name="Costa L."/>
            <person name="Castellani M."/>
            <person name="Scott A."/>
            <person name="Toegelov H."/>
            <person name="Fuchs J."/>
            <person name="Mata-Sucre Y."/>
            <person name="Dias Y."/>
            <person name="Vanzela A.L.L."/>
            <person name="Huettel B."/>
            <person name="Almeida C.C.S."/>
            <person name="Simkova H."/>
            <person name="Souza G."/>
            <person name="Pedrosa-Harand A."/>
            <person name="Macas J."/>
            <person name="Mayer K.F.X."/>
            <person name="Houben A."/>
            <person name="Marques A."/>
        </authorList>
    </citation>
    <scope>NUCLEOTIDE SEQUENCE [LARGE SCALE GENOMIC DNA]</scope>
    <source>
        <strain evidence="4">RhyTen1mFocal</strain>
    </source>
</reference>
<proteinExistence type="predicted"/>
<keyword evidence="5" id="KW-1185">Reference proteome</keyword>
<dbReference type="AlphaFoldDB" id="A0AAD5WA53"/>
<organism evidence="4 5">
    <name type="scientific">Rhynchospora tenuis</name>
    <dbReference type="NCBI Taxonomy" id="198213"/>
    <lineage>
        <taxon>Eukaryota</taxon>
        <taxon>Viridiplantae</taxon>
        <taxon>Streptophyta</taxon>
        <taxon>Embryophyta</taxon>
        <taxon>Tracheophyta</taxon>
        <taxon>Spermatophyta</taxon>
        <taxon>Magnoliopsida</taxon>
        <taxon>Liliopsida</taxon>
        <taxon>Poales</taxon>
        <taxon>Cyperaceae</taxon>
        <taxon>Cyperoideae</taxon>
        <taxon>Rhynchosporeae</taxon>
        <taxon>Rhynchospora</taxon>
    </lineage>
</organism>
<dbReference type="EMBL" id="JAMRDG010000002">
    <property type="protein sequence ID" value="KAJ3684058.1"/>
    <property type="molecule type" value="Genomic_DNA"/>
</dbReference>
<evidence type="ECO:0000313" key="5">
    <source>
        <dbReference type="Proteomes" id="UP001210211"/>
    </source>
</evidence>
<dbReference type="InterPro" id="IPR051650">
    <property type="entry name" value="SL_signaling_regulator"/>
</dbReference>
<evidence type="ECO:0000256" key="2">
    <source>
        <dbReference type="SAM" id="MobiDB-lite"/>
    </source>
</evidence>
<dbReference type="Proteomes" id="UP001210211">
    <property type="component" value="Unassembled WGS sequence"/>
</dbReference>
<protein>
    <recommendedName>
        <fullName evidence="3">Clp R domain-containing protein</fullName>
    </recommendedName>
</protein>
<dbReference type="InterPro" id="IPR027417">
    <property type="entry name" value="P-loop_NTPase"/>
</dbReference>
<dbReference type="PROSITE" id="PS51903">
    <property type="entry name" value="CLP_R"/>
    <property type="match status" value="1"/>
</dbReference>
<comment type="caution">
    <text evidence="4">The sequence shown here is derived from an EMBL/GenBank/DDBJ whole genome shotgun (WGS) entry which is preliminary data.</text>
</comment>
<dbReference type="Gene3D" id="1.10.1780.10">
    <property type="entry name" value="Clp, N-terminal domain"/>
    <property type="match status" value="1"/>
</dbReference>
<evidence type="ECO:0000256" key="1">
    <source>
        <dbReference type="PROSITE-ProRule" id="PRU01251"/>
    </source>
</evidence>